<reference evidence="6" key="1">
    <citation type="submission" date="2024-02" db="UniProtKB">
        <authorList>
            <consortium name="WormBaseParasite"/>
        </authorList>
    </citation>
    <scope>IDENTIFICATION</scope>
</reference>
<dbReference type="Gene3D" id="2.60.120.260">
    <property type="entry name" value="Galactose-binding domain-like"/>
    <property type="match status" value="1"/>
</dbReference>
<evidence type="ECO:0000256" key="3">
    <source>
        <dbReference type="SAM" id="MobiDB-lite"/>
    </source>
</evidence>
<dbReference type="Gene3D" id="2.30.30.40">
    <property type="entry name" value="SH3 Domains"/>
    <property type="match status" value="1"/>
</dbReference>
<accession>A0AAF3FNN8</accession>
<name>A0AAF3FNN8_9BILA</name>
<sequence>MFKEAFGCGSALSALARKMVLILESTEKFPQYLYDAPGGSAFGLQLLSRRFRLKLELAGSDTEAQKHLLNRTNRFFKSEPLTTIGQLKNFLLKMVAKQWYDRERETFNFVKQIQKEKELSFTYTSDFDDQGIVYWLGTNGRTNSEWNNPASISIVKVSCSDAPRQPFGRPEDILSREIQPLNCHSSDDKNGNFTVDLGCLVAPTAYTLRHARGYGRSALRNWLFQGSRDNHVWELLVAHSDDTSLGDPGSTATWPIEPGKGPYRYFRVSQNGKNSSGQTYYLSLSGFEIYGKVTDVIIEGFKVEEKEKKTPPSKAPAKMTPARGSKKGDEYAHKHSARLLRNMPGDTSELVGMVVRRGPDWQWDEQDGRMNGRVITYTKTWYVKRVAVSC</sequence>
<dbReference type="InterPro" id="IPR010606">
    <property type="entry name" value="Mib_Herc2"/>
</dbReference>
<dbReference type="GO" id="GO:0061630">
    <property type="term" value="F:ubiquitin protein ligase activity"/>
    <property type="evidence" value="ECO:0007669"/>
    <property type="project" value="UniProtKB-EC"/>
</dbReference>
<dbReference type="Pfam" id="PF07738">
    <property type="entry name" value="Sad1_UNC"/>
    <property type="match status" value="1"/>
</dbReference>
<dbReference type="InterPro" id="IPR012919">
    <property type="entry name" value="SUN_dom"/>
</dbReference>
<feature type="region of interest" description="Disordered" evidence="3">
    <location>
        <begin position="306"/>
        <end position="330"/>
    </location>
</feature>
<dbReference type="GO" id="GO:0046872">
    <property type="term" value="F:metal ion binding"/>
    <property type="evidence" value="ECO:0007669"/>
    <property type="project" value="InterPro"/>
</dbReference>
<evidence type="ECO:0000259" key="4">
    <source>
        <dbReference type="PROSITE" id="PS51416"/>
    </source>
</evidence>
<dbReference type="PROSITE" id="PS51416">
    <property type="entry name" value="MIB_HERC2"/>
    <property type="match status" value="1"/>
</dbReference>
<dbReference type="EC" id="2.3.2.26" evidence="2"/>
<keyword evidence="5" id="KW-1185">Reference proteome</keyword>
<dbReference type="PANTHER" id="PTHR47457:SF1">
    <property type="entry name" value="BTB DOMAIN-CONTAINING PROTEIN-RELATED"/>
    <property type="match status" value="1"/>
</dbReference>
<evidence type="ECO:0000313" key="6">
    <source>
        <dbReference type="WBParaSite" id="MBELARI_LOCUS8374"/>
    </source>
</evidence>
<feature type="domain" description="MIB/HERC2" evidence="4">
    <location>
        <begin position="341"/>
        <end position="390"/>
    </location>
</feature>
<dbReference type="SUPFAM" id="SSF159034">
    <property type="entry name" value="Mib/herc2 domain-like"/>
    <property type="match status" value="1"/>
</dbReference>
<dbReference type="Proteomes" id="UP000887575">
    <property type="component" value="Unassembled WGS sequence"/>
</dbReference>
<dbReference type="SUPFAM" id="SSF49785">
    <property type="entry name" value="Galactose-binding domain-like"/>
    <property type="match status" value="1"/>
</dbReference>
<dbReference type="InterPro" id="IPR037252">
    <property type="entry name" value="Mib_Herc2_sf"/>
</dbReference>
<proteinExistence type="predicted"/>
<dbReference type="WBParaSite" id="MBELARI_LOCUS8374">
    <property type="protein sequence ID" value="MBELARI_LOCUS8374"/>
    <property type="gene ID" value="MBELARI_LOCUS8374"/>
</dbReference>
<evidence type="ECO:0000313" key="5">
    <source>
        <dbReference type="Proteomes" id="UP000887575"/>
    </source>
</evidence>
<organism evidence="5 6">
    <name type="scientific">Mesorhabditis belari</name>
    <dbReference type="NCBI Taxonomy" id="2138241"/>
    <lineage>
        <taxon>Eukaryota</taxon>
        <taxon>Metazoa</taxon>
        <taxon>Ecdysozoa</taxon>
        <taxon>Nematoda</taxon>
        <taxon>Chromadorea</taxon>
        <taxon>Rhabditida</taxon>
        <taxon>Rhabditina</taxon>
        <taxon>Rhabditomorpha</taxon>
        <taxon>Rhabditoidea</taxon>
        <taxon>Rhabditidae</taxon>
        <taxon>Mesorhabditinae</taxon>
        <taxon>Mesorhabditis</taxon>
    </lineage>
</organism>
<comment type="catalytic activity">
    <reaction evidence="1">
        <text>S-ubiquitinyl-[E2 ubiquitin-conjugating enzyme]-L-cysteine + [acceptor protein]-L-lysine = [E2 ubiquitin-conjugating enzyme]-L-cysteine + N(6)-ubiquitinyl-[acceptor protein]-L-lysine.</text>
        <dbReference type="EC" id="2.3.2.26"/>
    </reaction>
</comment>
<dbReference type="PANTHER" id="PTHR47457">
    <property type="entry name" value="OS05G0345500 PROTEIN"/>
    <property type="match status" value="1"/>
</dbReference>
<dbReference type="InterPro" id="IPR008979">
    <property type="entry name" value="Galactose-bd-like_sf"/>
</dbReference>
<dbReference type="GO" id="GO:0016567">
    <property type="term" value="P:protein ubiquitination"/>
    <property type="evidence" value="ECO:0007669"/>
    <property type="project" value="InterPro"/>
</dbReference>
<evidence type="ECO:0000256" key="2">
    <source>
        <dbReference type="ARBA" id="ARBA00012485"/>
    </source>
</evidence>
<dbReference type="AlphaFoldDB" id="A0AAF3FNN8"/>
<protein>
    <recommendedName>
        <fullName evidence="2">HECT-type E3 ubiquitin transferase</fullName>
        <ecNumber evidence="2">2.3.2.26</ecNumber>
    </recommendedName>
</protein>
<evidence type="ECO:0000256" key="1">
    <source>
        <dbReference type="ARBA" id="ARBA00000885"/>
    </source>
</evidence>